<feature type="compositionally biased region" description="Low complexity" evidence="1">
    <location>
        <begin position="149"/>
        <end position="178"/>
    </location>
</feature>
<dbReference type="EMBL" id="AFNW01000006">
    <property type="protein sequence ID" value="EKJ79557.1"/>
    <property type="molecule type" value="Genomic_DNA"/>
</dbReference>
<feature type="compositionally biased region" description="Polar residues" evidence="1">
    <location>
        <begin position="236"/>
        <end position="246"/>
    </location>
</feature>
<name>K3VUH9_FUSPC</name>
<organism evidence="2 3">
    <name type="scientific">Fusarium pseudograminearum (strain CS3096)</name>
    <name type="common">Wheat and barley crown-rot fungus</name>
    <dbReference type="NCBI Taxonomy" id="1028729"/>
    <lineage>
        <taxon>Eukaryota</taxon>
        <taxon>Fungi</taxon>
        <taxon>Dikarya</taxon>
        <taxon>Ascomycota</taxon>
        <taxon>Pezizomycotina</taxon>
        <taxon>Sordariomycetes</taxon>
        <taxon>Hypocreomycetidae</taxon>
        <taxon>Hypocreales</taxon>
        <taxon>Nectriaceae</taxon>
        <taxon>Fusarium</taxon>
    </lineage>
</organism>
<dbReference type="RefSeq" id="XP_009251637.1">
    <property type="nucleotide sequence ID" value="XM_009253362.1"/>
</dbReference>
<dbReference type="KEGG" id="fpu:FPSE_00242"/>
<feature type="region of interest" description="Disordered" evidence="1">
    <location>
        <begin position="500"/>
        <end position="521"/>
    </location>
</feature>
<dbReference type="OrthoDB" id="5098146at2759"/>
<keyword evidence="3" id="KW-1185">Reference proteome</keyword>
<feature type="compositionally biased region" description="Basic and acidic residues" evidence="1">
    <location>
        <begin position="254"/>
        <end position="283"/>
    </location>
</feature>
<dbReference type="Proteomes" id="UP000007978">
    <property type="component" value="Chromosome 1"/>
</dbReference>
<sequence length="727" mass="78891">MAASNEQIIDDICQRLRLRLELNPRIIPQSWELAATPLHEWEEPSKLLNAEEAFIKLEISRDITEMVRKYLDKDFTMSHHLLCTILGCSLEPLKATVKSVKSKVSHGMDDQAYVRTCLEVFLEDLNRMADFCDMFIGLREKKVKAETAAAATTETAPETAPETALKTAPRTTPKTAPGPAAPGPAAPLKKALLKTSAKGKVGPRGPAKASRASAQGSKAGLRKGTRTASGARLAQELSTTELTQLASDVAKPGEPVKEEPVKDEPVKNEPVKDEPAKSDEPVKSGEQAKSVNVEKRRNEKEKTKALERDHKMCIFISTINPDVAHVLPFSTTSSTENTARTNRLWPATVMLLDQKFHDQHLQSLVLGGLDKAYNMHTGDPVQKLDADSGLKWSVRVKFHWFPDLHNKSRYEKEANLEGPVNTVSLLLEDLDNAHAHLLPARRPSKGFVRAFFPHGEWLVSGTISYVNFDNPEDAMAYHGLIKLQWAALRIQMMRAGAEPLDLPTGDDDDDDGYPVYGSLKKSESNSPVAALAAIPPSDLDPSPATGLPSFPTLDLLSAPAPAPAPASGPDPTPALIIFPTPKLNPAPALAPVPLLTTAPTSSIPPALTAIPAPDLPLSSLPIPTVSANRARPSFIPVRKDARAGSPDLPDLPLTIRKGKARQSEIPPQQKPRMPSAWPRMPSGFSWRPEEATKTSSDKEVGKVVGEATEAKAEQIKLHGDENVKPSA</sequence>
<feature type="compositionally biased region" description="Basic and acidic residues" evidence="1">
    <location>
        <begin position="687"/>
        <end position="701"/>
    </location>
</feature>
<protein>
    <recommendedName>
        <fullName evidence="4">HNH nuclease domain-containing protein</fullName>
    </recommendedName>
</protein>
<dbReference type="HOGENOM" id="CLU_380838_0_0_1"/>
<feature type="compositionally biased region" description="Basic and acidic residues" evidence="1">
    <location>
        <begin position="292"/>
        <end position="304"/>
    </location>
</feature>
<feature type="compositionally biased region" description="Low complexity" evidence="1">
    <location>
        <begin position="186"/>
        <end position="200"/>
    </location>
</feature>
<feature type="region of interest" description="Disordered" evidence="1">
    <location>
        <begin position="149"/>
        <end position="304"/>
    </location>
</feature>
<evidence type="ECO:0008006" key="4">
    <source>
        <dbReference type="Google" id="ProtNLM"/>
    </source>
</evidence>
<accession>K3VUH9</accession>
<feature type="region of interest" description="Disordered" evidence="1">
    <location>
        <begin position="639"/>
        <end position="702"/>
    </location>
</feature>
<dbReference type="GeneID" id="20358862"/>
<proteinExistence type="predicted"/>
<comment type="caution">
    <text evidence="2">The sequence shown here is derived from an EMBL/GenBank/DDBJ whole genome shotgun (WGS) entry which is preliminary data.</text>
</comment>
<reference evidence="2 3" key="1">
    <citation type="journal article" date="2012" name="PLoS Pathog.">
        <title>Comparative pathogenomics reveals horizontally acquired novel virulence genes in fungi infecting cereal hosts.</title>
        <authorList>
            <person name="Gardiner D.M."/>
            <person name="McDonald M.C."/>
            <person name="Covarelli L."/>
            <person name="Solomon P.S."/>
            <person name="Rusu A.G."/>
            <person name="Marshall M."/>
            <person name="Kazan K."/>
            <person name="Chakraborty S."/>
            <person name="McDonald B.A."/>
            <person name="Manners J.M."/>
        </authorList>
    </citation>
    <scope>NUCLEOTIDE SEQUENCE [LARGE SCALE GENOMIC DNA]</scope>
    <source>
        <strain evidence="2 3">CS3096</strain>
    </source>
</reference>
<evidence type="ECO:0000313" key="2">
    <source>
        <dbReference type="EMBL" id="EKJ79557.1"/>
    </source>
</evidence>
<evidence type="ECO:0000256" key="1">
    <source>
        <dbReference type="SAM" id="MobiDB-lite"/>
    </source>
</evidence>
<evidence type="ECO:0000313" key="3">
    <source>
        <dbReference type="Proteomes" id="UP000007978"/>
    </source>
</evidence>
<dbReference type="AlphaFoldDB" id="K3VUH9"/>
<gene>
    <name evidence="2" type="ORF">FPSE_00242</name>
</gene>